<comment type="caution">
    <text evidence="2">The sequence shown here is derived from an EMBL/GenBank/DDBJ whole genome shotgun (WGS) entry which is preliminary data.</text>
</comment>
<dbReference type="Gene3D" id="3.40.50.1820">
    <property type="entry name" value="alpha/beta hydrolase"/>
    <property type="match status" value="1"/>
</dbReference>
<keyword evidence="3" id="KW-1185">Reference proteome</keyword>
<evidence type="ECO:0000313" key="2">
    <source>
        <dbReference type="EMBL" id="MCT7978083.1"/>
    </source>
</evidence>
<dbReference type="Proteomes" id="UP001525961">
    <property type="component" value="Unassembled WGS sequence"/>
</dbReference>
<dbReference type="Pfam" id="PF12697">
    <property type="entry name" value="Abhydrolase_6"/>
    <property type="match status" value="1"/>
</dbReference>
<dbReference type="PANTHER" id="PTHR47914:SF1">
    <property type="entry name" value="ALPHA_BETA-HYDROLASES SUPERFAMILY PROTEIN"/>
    <property type="match status" value="1"/>
</dbReference>
<dbReference type="InterPro" id="IPR029058">
    <property type="entry name" value="AB_hydrolase_fold"/>
</dbReference>
<dbReference type="PRINTS" id="PR00111">
    <property type="entry name" value="ABHYDROLASE"/>
</dbReference>
<sequence>MTNITDFKEAKIGGTVQEYLWNYDNQAIAVAYETRGQGMPLLLLPAFSTVSSRDEMRGMAERLYDRFEVVALDWPGFGDSDRPGVQYGPEFYHQFLADFVRSIFARPVTIVAAGHGAGYAMKLGKTHPQRVSKVVLVAPTWLGPLRIMGVPEPVRDFVRETVRTPGLGEFLYDLNTHPAFLEFMYKQHVFVDPAKLTTEFIAQKRDSTQHPGGRFAPVAFVTGALDLAGDREAVLAQFQPLPVPVKVIIGTLAPSGSLSVMEAVAQLSGVKSARVAGSLGMHEEYAEAVVEAIGDFL</sequence>
<dbReference type="RefSeq" id="WP_261235385.1">
    <property type="nucleotide sequence ID" value="NZ_JAMXFA010000011.1"/>
</dbReference>
<dbReference type="SUPFAM" id="SSF53474">
    <property type="entry name" value="alpha/beta-Hydrolases"/>
    <property type="match status" value="1"/>
</dbReference>
<dbReference type="PANTHER" id="PTHR47914">
    <property type="entry name" value="ALPHA/BETA-HYDROLASES SUPERFAMILY PROTEIN"/>
    <property type="match status" value="1"/>
</dbReference>
<dbReference type="GO" id="GO:0016787">
    <property type="term" value="F:hydrolase activity"/>
    <property type="evidence" value="ECO:0007669"/>
    <property type="project" value="UniProtKB-KW"/>
</dbReference>
<dbReference type="InterPro" id="IPR000073">
    <property type="entry name" value="AB_hydrolase_1"/>
</dbReference>
<gene>
    <name evidence="2" type="ORF">NG792_10240</name>
</gene>
<dbReference type="EMBL" id="JAMXFA010000011">
    <property type="protein sequence ID" value="MCT7978083.1"/>
    <property type="molecule type" value="Genomic_DNA"/>
</dbReference>
<accession>A0ABT2N5V7</accession>
<organism evidence="2 3">
    <name type="scientific">Laspinema olomoucense D3b</name>
    <dbReference type="NCBI Taxonomy" id="2953688"/>
    <lineage>
        <taxon>Bacteria</taxon>
        <taxon>Bacillati</taxon>
        <taxon>Cyanobacteriota</taxon>
        <taxon>Cyanophyceae</taxon>
        <taxon>Oscillatoriophycideae</taxon>
        <taxon>Oscillatoriales</taxon>
        <taxon>Laspinemataceae</taxon>
        <taxon>Laspinema</taxon>
        <taxon>Laspinema olomoucense</taxon>
    </lineage>
</organism>
<protein>
    <submittedName>
        <fullName evidence="2">Alpha/beta hydrolase</fullName>
    </submittedName>
</protein>
<reference evidence="2 3" key="1">
    <citation type="journal article" date="2022" name="Front. Microbiol.">
        <title>High genomic differentiation and limited gene flow indicate recent cryptic speciation within the genus Laspinema (cyanobacteria).</title>
        <authorList>
            <person name="Stanojkovic A."/>
            <person name="Skoupy S."/>
            <person name="Skaloud P."/>
            <person name="Dvorak P."/>
        </authorList>
    </citation>
    <scope>NUCLEOTIDE SEQUENCE [LARGE SCALE GENOMIC DNA]</scope>
    <source>
        <strain evidence="2 3">D3b</strain>
    </source>
</reference>
<evidence type="ECO:0000259" key="1">
    <source>
        <dbReference type="Pfam" id="PF12697"/>
    </source>
</evidence>
<keyword evidence="2" id="KW-0378">Hydrolase</keyword>
<evidence type="ECO:0000313" key="3">
    <source>
        <dbReference type="Proteomes" id="UP001525961"/>
    </source>
</evidence>
<feature type="domain" description="AB hydrolase-1" evidence="1">
    <location>
        <begin position="42"/>
        <end position="292"/>
    </location>
</feature>
<proteinExistence type="predicted"/>
<name>A0ABT2N5V7_9CYAN</name>